<dbReference type="EMBL" id="KN832989">
    <property type="protein sequence ID" value="KIM83857.1"/>
    <property type="molecule type" value="Genomic_DNA"/>
</dbReference>
<proteinExistence type="predicted"/>
<dbReference type="InParanoid" id="A0A0C3C2P9"/>
<accession>A0A0C3C2P9</accession>
<feature type="non-terminal residue" evidence="1">
    <location>
        <position position="123"/>
    </location>
</feature>
<organism evidence="1 2">
    <name type="scientific">Piloderma croceum (strain F 1598)</name>
    <dbReference type="NCBI Taxonomy" id="765440"/>
    <lineage>
        <taxon>Eukaryota</taxon>
        <taxon>Fungi</taxon>
        <taxon>Dikarya</taxon>
        <taxon>Basidiomycota</taxon>
        <taxon>Agaricomycotina</taxon>
        <taxon>Agaricomycetes</taxon>
        <taxon>Agaricomycetidae</taxon>
        <taxon>Atheliales</taxon>
        <taxon>Atheliaceae</taxon>
        <taxon>Piloderma</taxon>
    </lineage>
</organism>
<sequence length="123" mass="14258">RGVTTRWNSTYDMMDFILKYRHAIDQITADKVLKLRKYELDNDDWAIIEDLVATYKKATIFFSQDGASLAAVIPAMDKLNSHLNPHTKKPYHSAIQAAMRLARKKINRYYSLTDLSSVYRIAM</sequence>
<keyword evidence="2" id="KW-1185">Reference proteome</keyword>
<feature type="non-terminal residue" evidence="1">
    <location>
        <position position="1"/>
    </location>
</feature>
<dbReference type="SUPFAM" id="SSF53098">
    <property type="entry name" value="Ribonuclease H-like"/>
    <property type="match status" value="1"/>
</dbReference>
<dbReference type="Proteomes" id="UP000054166">
    <property type="component" value="Unassembled WGS sequence"/>
</dbReference>
<name>A0A0C3C2P9_PILCF</name>
<dbReference type="GO" id="GO:0005634">
    <property type="term" value="C:nucleus"/>
    <property type="evidence" value="ECO:0007669"/>
    <property type="project" value="TreeGrafter"/>
</dbReference>
<dbReference type="OrthoDB" id="3252425at2759"/>
<protein>
    <submittedName>
        <fullName evidence="1">Uncharacterized protein</fullName>
    </submittedName>
</protein>
<dbReference type="InterPro" id="IPR052717">
    <property type="entry name" value="Vacuolar_transposase_reg"/>
</dbReference>
<evidence type="ECO:0000313" key="2">
    <source>
        <dbReference type="Proteomes" id="UP000054166"/>
    </source>
</evidence>
<gene>
    <name evidence="1" type="ORF">PILCRDRAFT_53538</name>
</gene>
<dbReference type="InterPro" id="IPR012337">
    <property type="entry name" value="RNaseH-like_sf"/>
</dbReference>
<dbReference type="HOGENOM" id="CLU_099691_1_1_1"/>
<dbReference type="AlphaFoldDB" id="A0A0C3C2P9"/>
<dbReference type="PANTHER" id="PTHR46169:SF15">
    <property type="entry name" value="INNER CENTROMERE PROTEIN A-LIKE ISOFORM X1-RELATED"/>
    <property type="match status" value="1"/>
</dbReference>
<reference evidence="2" key="2">
    <citation type="submission" date="2015-01" db="EMBL/GenBank/DDBJ databases">
        <title>Evolutionary Origins and Diversification of the Mycorrhizal Mutualists.</title>
        <authorList>
            <consortium name="DOE Joint Genome Institute"/>
            <consortium name="Mycorrhizal Genomics Consortium"/>
            <person name="Kohler A."/>
            <person name="Kuo A."/>
            <person name="Nagy L.G."/>
            <person name="Floudas D."/>
            <person name="Copeland A."/>
            <person name="Barry K.W."/>
            <person name="Cichocki N."/>
            <person name="Veneault-Fourrey C."/>
            <person name="LaButti K."/>
            <person name="Lindquist E.A."/>
            <person name="Lipzen A."/>
            <person name="Lundell T."/>
            <person name="Morin E."/>
            <person name="Murat C."/>
            <person name="Riley R."/>
            <person name="Ohm R."/>
            <person name="Sun H."/>
            <person name="Tunlid A."/>
            <person name="Henrissat B."/>
            <person name="Grigoriev I.V."/>
            <person name="Hibbett D.S."/>
            <person name="Martin F."/>
        </authorList>
    </citation>
    <scope>NUCLEOTIDE SEQUENCE [LARGE SCALE GENOMIC DNA]</scope>
    <source>
        <strain evidence="2">F 1598</strain>
    </source>
</reference>
<dbReference type="PANTHER" id="PTHR46169">
    <property type="entry name" value="DNA REPLICATION-RELATED ELEMENT FACTOR, ISOFORM A"/>
    <property type="match status" value="1"/>
</dbReference>
<evidence type="ECO:0000313" key="1">
    <source>
        <dbReference type="EMBL" id="KIM83857.1"/>
    </source>
</evidence>
<dbReference type="GO" id="GO:0006357">
    <property type="term" value="P:regulation of transcription by RNA polymerase II"/>
    <property type="evidence" value="ECO:0007669"/>
    <property type="project" value="TreeGrafter"/>
</dbReference>
<reference evidence="1 2" key="1">
    <citation type="submission" date="2014-04" db="EMBL/GenBank/DDBJ databases">
        <authorList>
            <consortium name="DOE Joint Genome Institute"/>
            <person name="Kuo A."/>
            <person name="Tarkka M."/>
            <person name="Buscot F."/>
            <person name="Kohler A."/>
            <person name="Nagy L.G."/>
            <person name="Floudas D."/>
            <person name="Copeland A."/>
            <person name="Barry K.W."/>
            <person name="Cichocki N."/>
            <person name="Veneault-Fourrey C."/>
            <person name="LaButti K."/>
            <person name="Lindquist E.A."/>
            <person name="Lipzen A."/>
            <person name="Lundell T."/>
            <person name="Morin E."/>
            <person name="Murat C."/>
            <person name="Sun H."/>
            <person name="Tunlid A."/>
            <person name="Henrissat B."/>
            <person name="Grigoriev I.V."/>
            <person name="Hibbett D.S."/>
            <person name="Martin F."/>
            <person name="Nordberg H.P."/>
            <person name="Cantor M.N."/>
            <person name="Hua S.X."/>
        </authorList>
    </citation>
    <scope>NUCLEOTIDE SEQUENCE [LARGE SCALE GENOMIC DNA]</scope>
    <source>
        <strain evidence="1 2">F 1598</strain>
    </source>
</reference>